<name>A0ABS6F4K2_9CLOT</name>
<evidence type="ECO:0000256" key="1">
    <source>
        <dbReference type="ARBA" id="ARBA00003238"/>
    </source>
</evidence>
<dbReference type="RefSeq" id="WP_216458074.1">
    <property type="nucleotide sequence ID" value="NZ_JAHLQL010000010.1"/>
</dbReference>
<protein>
    <submittedName>
        <fullName evidence="3">DegV family protein</fullName>
    </submittedName>
</protein>
<dbReference type="InterPro" id="IPR003797">
    <property type="entry name" value="DegV"/>
</dbReference>
<comment type="function">
    <text evidence="1">May bind long-chain fatty acids, such as palmitate, and may play a role in lipid transport or fatty acid metabolism.</text>
</comment>
<organism evidence="3 4">
    <name type="scientific">Clostridium simiarum</name>
    <dbReference type="NCBI Taxonomy" id="2841506"/>
    <lineage>
        <taxon>Bacteria</taxon>
        <taxon>Bacillati</taxon>
        <taxon>Bacillota</taxon>
        <taxon>Clostridia</taxon>
        <taxon>Eubacteriales</taxon>
        <taxon>Clostridiaceae</taxon>
        <taxon>Clostridium</taxon>
    </lineage>
</organism>
<dbReference type="NCBIfam" id="TIGR00762">
    <property type="entry name" value="DegV"/>
    <property type="match status" value="1"/>
</dbReference>
<comment type="caution">
    <text evidence="3">The sequence shown here is derived from an EMBL/GenBank/DDBJ whole genome shotgun (WGS) entry which is preliminary data.</text>
</comment>
<proteinExistence type="predicted"/>
<dbReference type="Proteomes" id="UP000736583">
    <property type="component" value="Unassembled WGS sequence"/>
</dbReference>
<accession>A0ABS6F4K2</accession>
<sequence length="290" mass="32553">MNIVIITDSSCDLPLDYITENKIPALGLVCNFKGKDYIEDFGKTLDHKEFYNKVREGEMPTTSQINSYRFVEEFEKHIKDGKSIIYLGFSSALSGTYNSALIAREEVLERYPNADITVIDTRSASMGVGLIVHYAYDMLNNGFSKEEIVNWVEDNKLRVNHWFTVDDLHHLKRGGRVSSASAIVGTLLNIKPVLHVNNEGQLIPVSKVKGRKKAIRTLLDNLKAHIVEPENQTIFISHGDCEEDALYLKSLIEKEYNVKGFKINFVGPVIGSHSGPGTLALFFIGDTRNT</sequence>
<reference evidence="3 4" key="1">
    <citation type="submission" date="2021-06" db="EMBL/GenBank/DDBJ databases">
        <authorList>
            <person name="Sun Q."/>
            <person name="Li D."/>
        </authorList>
    </citation>
    <scope>NUCLEOTIDE SEQUENCE [LARGE SCALE GENOMIC DNA]</scope>
    <source>
        <strain evidence="3 4">MSJ-4</strain>
    </source>
</reference>
<gene>
    <name evidence="3" type="ORF">KQI89_16885</name>
</gene>
<evidence type="ECO:0000256" key="2">
    <source>
        <dbReference type="ARBA" id="ARBA00023121"/>
    </source>
</evidence>
<dbReference type="InterPro" id="IPR050270">
    <property type="entry name" value="DegV_domain_contain"/>
</dbReference>
<evidence type="ECO:0000313" key="4">
    <source>
        <dbReference type="Proteomes" id="UP000736583"/>
    </source>
</evidence>
<keyword evidence="4" id="KW-1185">Reference proteome</keyword>
<evidence type="ECO:0000313" key="3">
    <source>
        <dbReference type="EMBL" id="MBU5593419.1"/>
    </source>
</evidence>
<dbReference type="PROSITE" id="PS51482">
    <property type="entry name" value="DEGV"/>
    <property type="match status" value="1"/>
</dbReference>
<dbReference type="EMBL" id="JAHLQL010000010">
    <property type="protein sequence ID" value="MBU5593419.1"/>
    <property type="molecule type" value="Genomic_DNA"/>
</dbReference>
<dbReference type="PANTHER" id="PTHR33434:SF3">
    <property type="entry name" value="DEGV DOMAIN-CONTAINING PROTEIN YITS"/>
    <property type="match status" value="1"/>
</dbReference>
<dbReference type="PANTHER" id="PTHR33434">
    <property type="entry name" value="DEGV DOMAIN-CONTAINING PROTEIN DR_1986-RELATED"/>
    <property type="match status" value="1"/>
</dbReference>
<dbReference type="Pfam" id="PF02645">
    <property type="entry name" value="DegV"/>
    <property type="match status" value="1"/>
</dbReference>
<keyword evidence="2" id="KW-0446">Lipid-binding</keyword>